<evidence type="ECO:0000313" key="3">
    <source>
        <dbReference type="EMBL" id="KAI9637891.1"/>
    </source>
</evidence>
<evidence type="ECO:0000256" key="2">
    <source>
        <dbReference type="RuleBase" id="RU003860"/>
    </source>
</evidence>
<dbReference type="EMBL" id="JAKWFO010000003">
    <property type="protein sequence ID" value="KAI9637891.1"/>
    <property type="molecule type" value="Genomic_DNA"/>
</dbReference>
<name>A0AA38LXV4_9TREE</name>
<gene>
    <name evidence="3" type="ORF">MKK02DRAFT_42269</name>
</gene>
<dbReference type="Pfam" id="PF01722">
    <property type="entry name" value="BolA"/>
    <property type="match status" value="1"/>
</dbReference>
<dbReference type="Gene3D" id="3.30.300.90">
    <property type="entry name" value="BolA-like"/>
    <property type="match status" value="1"/>
</dbReference>
<dbReference type="PANTHER" id="PTHR46188">
    <property type="entry name" value="BOLA-LIKE PROTEIN 3"/>
    <property type="match status" value="1"/>
</dbReference>
<proteinExistence type="inferred from homology"/>
<comment type="caution">
    <text evidence="3">The sequence shown here is derived from an EMBL/GenBank/DDBJ whole genome shotgun (WGS) entry which is preliminary data.</text>
</comment>
<sequence>MSASRLASSSRLLLTRSVQPASRLALPVSLARPGPSSFRSLTTAPSVSKRDAGEEGIHAKLAAKFPGKRLEVQDVSGGCGSFYAIEISSPAFNGLSTIKQHKLVNECLKEDIKGIHGLQLKTIPEEA</sequence>
<keyword evidence="4" id="KW-1185">Reference proteome</keyword>
<accession>A0AA38LXV4</accession>
<dbReference type="InterPro" id="IPR052275">
    <property type="entry name" value="Mt_Fe-S_assembly_factor"/>
</dbReference>
<organism evidence="3 4">
    <name type="scientific">Dioszegia hungarica</name>
    <dbReference type="NCBI Taxonomy" id="4972"/>
    <lineage>
        <taxon>Eukaryota</taxon>
        <taxon>Fungi</taxon>
        <taxon>Dikarya</taxon>
        <taxon>Basidiomycota</taxon>
        <taxon>Agaricomycotina</taxon>
        <taxon>Tremellomycetes</taxon>
        <taxon>Tremellales</taxon>
        <taxon>Bulleribasidiaceae</taxon>
        <taxon>Dioszegia</taxon>
    </lineage>
</organism>
<dbReference type="GO" id="GO:0005759">
    <property type="term" value="C:mitochondrial matrix"/>
    <property type="evidence" value="ECO:0007669"/>
    <property type="project" value="TreeGrafter"/>
</dbReference>
<dbReference type="RefSeq" id="XP_052947668.1">
    <property type="nucleotide sequence ID" value="XM_053091910.1"/>
</dbReference>
<dbReference type="SUPFAM" id="SSF82657">
    <property type="entry name" value="BolA-like"/>
    <property type="match status" value="1"/>
</dbReference>
<dbReference type="PANTHER" id="PTHR46188:SF1">
    <property type="entry name" value="BOLA-LIKE PROTEIN 3"/>
    <property type="match status" value="1"/>
</dbReference>
<evidence type="ECO:0000313" key="4">
    <source>
        <dbReference type="Proteomes" id="UP001164286"/>
    </source>
</evidence>
<dbReference type="AlphaFoldDB" id="A0AA38LXV4"/>
<dbReference type="InterPro" id="IPR002634">
    <property type="entry name" value="BolA"/>
</dbReference>
<protein>
    <submittedName>
        <fullName evidence="3">Bola protein</fullName>
    </submittedName>
</protein>
<evidence type="ECO:0000256" key="1">
    <source>
        <dbReference type="ARBA" id="ARBA00005578"/>
    </source>
</evidence>
<comment type="similarity">
    <text evidence="1 2">Belongs to the BolA/IbaG family.</text>
</comment>
<dbReference type="InterPro" id="IPR036065">
    <property type="entry name" value="BolA-like_sf"/>
</dbReference>
<reference evidence="3" key="1">
    <citation type="journal article" date="2022" name="G3 (Bethesda)">
        <title>High quality genome of the basidiomycete yeast Dioszegia hungarica PDD-24b-2 isolated from cloud water.</title>
        <authorList>
            <person name="Jarrige D."/>
            <person name="Haridas S."/>
            <person name="Bleykasten-Grosshans C."/>
            <person name="Joly M."/>
            <person name="Nadalig T."/>
            <person name="Sancelme M."/>
            <person name="Vuilleumier S."/>
            <person name="Grigoriev I.V."/>
            <person name="Amato P."/>
            <person name="Bringel F."/>
        </authorList>
    </citation>
    <scope>NUCLEOTIDE SEQUENCE</scope>
    <source>
        <strain evidence="3">PDD-24b-2</strain>
    </source>
</reference>
<dbReference type="Proteomes" id="UP001164286">
    <property type="component" value="Unassembled WGS sequence"/>
</dbReference>
<dbReference type="GeneID" id="77731115"/>